<reference evidence="4" key="1">
    <citation type="submission" date="2021-07" db="EMBL/GenBank/DDBJ databases">
        <title>Complete genome sequencing of a Clostridium isolate.</title>
        <authorList>
            <person name="Ueki A."/>
            <person name="Tonouchi A."/>
        </authorList>
    </citation>
    <scope>NUCLEOTIDE SEQUENCE [LARGE SCALE GENOMIC DNA]</scope>
    <source>
        <strain evidence="4">C5S11</strain>
    </source>
</reference>
<gene>
    <name evidence="3" type="ORF">psyc5s11_15900</name>
</gene>
<evidence type="ECO:0000256" key="2">
    <source>
        <dbReference type="ARBA" id="ARBA00023235"/>
    </source>
</evidence>
<keyword evidence="4" id="KW-1185">Reference proteome</keyword>
<dbReference type="Proteomes" id="UP000824633">
    <property type="component" value="Chromosome"/>
</dbReference>
<dbReference type="RefSeq" id="WP_224037113.1">
    <property type="nucleotide sequence ID" value="NZ_AP024849.1"/>
</dbReference>
<dbReference type="Gene3D" id="3.40.50.1860">
    <property type="match status" value="2"/>
</dbReference>
<comment type="similarity">
    <text evidence="1">Belongs to the aspartate/glutamate racemases family.</text>
</comment>
<name>A0ABN6IVC3_9CLOT</name>
<dbReference type="SUPFAM" id="SSF53681">
    <property type="entry name" value="Aspartate/glutamate racemase"/>
    <property type="match status" value="2"/>
</dbReference>
<accession>A0ABN6IVC3</accession>
<proteinExistence type="inferred from homology"/>
<dbReference type="EMBL" id="AP024849">
    <property type="protein sequence ID" value="BCZ45523.1"/>
    <property type="molecule type" value="Genomic_DNA"/>
</dbReference>
<dbReference type="Pfam" id="PF01177">
    <property type="entry name" value="Asp_Glu_race"/>
    <property type="match status" value="1"/>
</dbReference>
<dbReference type="InterPro" id="IPR018187">
    <property type="entry name" value="Asp/Glu_racemase_AS_1"/>
</dbReference>
<dbReference type="InterPro" id="IPR004380">
    <property type="entry name" value="Asp_race"/>
</dbReference>
<evidence type="ECO:0000313" key="4">
    <source>
        <dbReference type="Proteomes" id="UP000824633"/>
    </source>
</evidence>
<dbReference type="PANTHER" id="PTHR21198:SF7">
    <property type="entry name" value="ASPARTATE-GLUTAMATE RACEMASE FAMILY"/>
    <property type="match status" value="1"/>
</dbReference>
<evidence type="ECO:0000313" key="3">
    <source>
        <dbReference type="EMBL" id="BCZ45523.1"/>
    </source>
</evidence>
<keyword evidence="2" id="KW-0413">Isomerase</keyword>
<organism evidence="3 4">
    <name type="scientific">Clostridium gelidum</name>
    <dbReference type="NCBI Taxonomy" id="704125"/>
    <lineage>
        <taxon>Bacteria</taxon>
        <taxon>Bacillati</taxon>
        <taxon>Bacillota</taxon>
        <taxon>Clostridia</taxon>
        <taxon>Eubacteriales</taxon>
        <taxon>Clostridiaceae</taxon>
        <taxon>Clostridium</taxon>
    </lineage>
</organism>
<dbReference type="InterPro" id="IPR015942">
    <property type="entry name" value="Asp/Glu/hydantoin_racemase"/>
</dbReference>
<dbReference type="PANTHER" id="PTHR21198">
    <property type="entry name" value="GLUTAMATE RACEMASE"/>
    <property type="match status" value="1"/>
</dbReference>
<dbReference type="InterPro" id="IPR001920">
    <property type="entry name" value="Asp/Glu_race"/>
</dbReference>
<dbReference type="PROSITE" id="PS00923">
    <property type="entry name" value="ASP_GLU_RACEMASE_1"/>
    <property type="match status" value="1"/>
</dbReference>
<evidence type="ECO:0000256" key="1">
    <source>
        <dbReference type="ARBA" id="ARBA00007847"/>
    </source>
</evidence>
<dbReference type="NCBIfam" id="TIGR00035">
    <property type="entry name" value="asp_race"/>
    <property type="match status" value="1"/>
</dbReference>
<sequence length="232" mass="25678">MKTIGLIGGMSWESTVTYYQILNNVIKEQLGGLHSAKCVLYSVDFHEIEECQSNGDWVKSAQILSEAARNLEKAGAEFIVICTNTMHKIANQIQETITVPILHIAEVTAQELKKKSITKVALLGTKYTMEQDFYKSKLIENGIEVLIPNIEDIKLINKIIYDELCLGIVSEPSKKIYLDVIDKLTEQGAQGCILGCTEIGLLISQKDTKTPLFDTALIHAEKAALYSIGSTL</sequence>
<protein>
    <submittedName>
        <fullName evidence="3">Racemase</fullName>
    </submittedName>
</protein>